<feature type="transmembrane region" description="Helical" evidence="8">
    <location>
        <begin position="322"/>
        <end position="339"/>
    </location>
</feature>
<feature type="transmembrane region" description="Helical" evidence="8">
    <location>
        <begin position="260"/>
        <end position="283"/>
    </location>
</feature>
<evidence type="ECO:0000256" key="4">
    <source>
        <dbReference type="ARBA" id="ARBA00022679"/>
    </source>
</evidence>
<reference evidence="10" key="1">
    <citation type="journal article" date="2020" name="mSystems">
        <title>Genome- and Community-Level Interaction Insights into Carbon Utilization and Element Cycling Functions of Hydrothermarchaeota in Hydrothermal Sediment.</title>
        <authorList>
            <person name="Zhou Z."/>
            <person name="Liu Y."/>
            <person name="Xu W."/>
            <person name="Pan J."/>
            <person name="Luo Z.H."/>
            <person name="Li M."/>
        </authorList>
    </citation>
    <scope>NUCLEOTIDE SEQUENCE [LARGE SCALE GENOMIC DNA]</scope>
    <source>
        <strain evidence="10">SpSt-289</strain>
    </source>
</reference>
<name>A0A7C1FJ63_9CHLR</name>
<feature type="transmembrane region" description="Helical" evidence="8">
    <location>
        <begin position="383"/>
        <end position="402"/>
    </location>
</feature>
<dbReference type="GO" id="GO:0016763">
    <property type="term" value="F:pentosyltransferase activity"/>
    <property type="evidence" value="ECO:0007669"/>
    <property type="project" value="TreeGrafter"/>
</dbReference>
<dbReference type="InterPro" id="IPR038731">
    <property type="entry name" value="RgtA/B/C-like"/>
</dbReference>
<evidence type="ECO:0000256" key="1">
    <source>
        <dbReference type="ARBA" id="ARBA00004651"/>
    </source>
</evidence>
<dbReference type="GO" id="GO:0009103">
    <property type="term" value="P:lipopolysaccharide biosynthetic process"/>
    <property type="evidence" value="ECO:0007669"/>
    <property type="project" value="UniProtKB-ARBA"/>
</dbReference>
<feature type="transmembrane region" description="Helical" evidence="8">
    <location>
        <begin position="136"/>
        <end position="156"/>
    </location>
</feature>
<dbReference type="InterPro" id="IPR050297">
    <property type="entry name" value="LipidA_mod_glycosyltrf_83"/>
</dbReference>
<evidence type="ECO:0000256" key="5">
    <source>
        <dbReference type="ARBA" id="ARBA00022692"/>
    </source>
</evidence>
<accession>A0A7C1FJ63</accession>
<gene>
    <name evidence="10" type="ORF">ENQ20_10870</name>
</gene>
<evidence type="ECO:0000256" key="8">
    <source>
        <dbReference type="SAM" id="Phobius"/>
    </source>
</evidence>
<feature type="transmembrane region" description="Helical" evidence="8">
    <location>
        <begin position="423"/>
        <end position="444"/>
    </location>
</feature>
<dbReference type="PANTHER" id="PTHR33908">
    <property type="entry name" value="MANNOSYLTRANSFERASE YKCB-RELATED"/>
    <property type="match status" value="1"/>
</dbReference>
<feature type="transmembrane region" description="Helical" evidence="8">
    <location>
        <begin position="163"/>
        <end position="182"/>
    </location>
</feature>
<feature type="transmembrane region" description="Helical" evidence="8">
    <location>
        <begin position="236"/>
        <end position="253"/>
    </location>
</feature>
<protein>
    <recommendedName>
        <fullName evidence="9">Glycosyltransferase RgtA/B/C/D-like domain-containing protein</fullName>
    </recommendedName>
</protein>
<evidence type="ECO:0000256" key="7">
    <source>
        <dbReference type="ARBA" id="ARBA00023136"/>
    </source>
</evidence>
<feature type="transmembrane region" description="Helical" evidence="8">
    <location>
        <begin position="56"/>
        <end position="73"/>
    </location>
</feature>
<evidence type="ECO:0000256" key="2">
    <source>
        <dbReference type="ARBA" id="ARBA00022475"/>
    </source>
</evidence>
<dbReference type="AlphaFoldDB" id="A0A7C1FJ63"/>
<organism evidence="10">
    <name type="scientific">Caldilinea aerophila</name>
    <dbReference type="NCBI Taxonomy" id="133453"/>
    <lineage>
        <taxon>Bacteria</taxon>
        <taxon>Bacillati</taxon>
        <taxon>Chloroflexota</taxon>
        <taxon>Caldilineae</taxon>
        <taxon>Caldilineales</taxon>
        <taxon>Caldilineaceae</taxon>
        <taxon>Caldilinea</taxon>
    </lineage>
</organism>
<dbReference type="PANTHER" id="PTHR33908:SF11">
    <property type="entry name" value="MEMBRANE PROTEIN"/>
    <property type="match status" value="1"/>
</dbReference>
<evidence type="ECO:0000259" key="9">
    <source>
        <dbReference type="Pfam" id="PF13231"/>
    </source>
</evidence>
<keyword evidence="6 8" id="KW-1133">Transmembrane helix</keyword>
<keyword evidence="3" id="KW-0328">Glycosyltransferase</keyword>
<feature type="transmembrane region" description="Helical" evidence="8">
    <location>
        <begin position="360"/>
        <end position="377"/>
    </location>
</feature>
<dbReference type="GO" id="GO:0005886">
    <property type="term" value="C:plasma membrane"/>
    <property type="evidence" value="ECO:0007669"/>
    <property type="project" value="UniProtKB-SubCell"/>
</dbReference>
<comment type="caution">
    <text evidence="10">The sequence shown here is derived from an EMBL/GenBank/DDBJ whole genome shotgun (WGS) entry which is preliminary data.</text>
</comment>
<comment type="subcellular location">
    <subcellularLocation>
        <location evidence="1">Cell membrane</location>
        <topology evidence="1">Multi-pass membrane protein</topology>
    </subcellularLocation>
</comment>
<feature type="transmembrane region" description="Helical" evidence="8">
    <location>
        <begin position="188"/>
        <end position="207"/>
    </location>
</feature>
<sequence>MAMQPRRLSSACRCNTRLRWSLEFVEACAKGIAMMTSMTSQPRQEVEQLRMWAKRLLVAGVTLFILFLFFYNLTDYPKTWFDEGSHLHVPKALVTMGVYADYSSEGLRHYGPTIGVGPTVMLPIAATFQLFGLGLLQARLVMVVYLAAATLLMGLLARRLLGLRSALVATALLLTMPAIGMVEYGRQVLGEVPGLAFMAAGFLLWFARWRRSRWWELVLVGLLLGLSVVTKYQYLLVLGLSLLAAWGMNLLFFKLPQRFFLIPGVVTALVFGAWQMFTLVYLGPATIGENLAMLRESAAGAAAVFSPTLMKRAVGELFSAKSFLWTLFPALLYGGYALLRPSDKLHPSDKTNLSQEQRQQLAILYLLSLINLAWYVLASVSWLRYAFLGLAFSTFFVAWMFRDLTANFSPGQLWQAAQRGRRAVSYGGLLLLLWLGAMIAAPAARLSWMIASAPPDDSIQMAAVMNREVPLNALVETWEPQMGFLTDHRYHYPPQWLLNRAVRQVWLGETPVAELYDFTELAPDFVLIGEFGRWVDVYPVERLQQAGYEQVEMLGQFELYRRRNP</sequence>
<dbReference type="Pfam" id="PF13231">
    <property type="entry name" value="PMT_2"/>
    <property type="match status" value="1"/>
</dbReference>
<feature type="transmembrane region" description="Helical" evidence="8">
    <location>
        <begin position="214"/>
        <end position="230"/>
    </location>
</feature>
<evidence type="ECO:0000313" key="10">
    <source>
        <dbReference type="EMBL" id="HDX31974.1"/>
    </source>
</evidence>
<keyword evidence="5 8" id="KW-0812">Transmembrane</keyword>
<evidence type="ECO:0000256" key="3">
    <source>
        <dbReference type="ARBA" id="ARBA00022676"/>
    </source>
</evidence>
<keyword evidence="2" id="KW-1003">Cell membrane</keyword>
<proteinExistence type="predicted"/>
<keyword evidence="4" id="KW-0808">Transferase</keyword>
<dbReference type="EMBL" id="DSMG01000107">
    <property type="protein sequence ID" value="HDX31974.1"/>
    <property type="molecule type" value="Genomic_DNA"/>
</dbReference>
<evidence type="ECO:0000256" key="6">
    <source>
        <dbReference type="ARBA" id="ARBA00022989"/>
    </source>
</evidence>
<feature type="domain" description="Glycosyltransferase RgtA/B/C/D-like" evidence="9">
    <location>
        <begin position="118"/>
        <end position="270"/>
    </location>
</feature>
<keyword evidence="7 8" id="KW-0472">Membrane</keyword>